<dbReference type="InParanoid" id="A0A0C3BSQ7"/>
<evidence type="ECO:0000313" key="3">
    <source>
        <dbReference type="Proteomes" id="UP000054166"/>
    </source>
</evidence>
<evidence type="ECO:0000256" key="1">
    <source>
        <dbReference type="SAM" id="Coils"/>
    </source>
</evidence>
<sequence length="654" mass="73497">MHLCLQIAEILTKIFASYDDDKESITTLYSLTLACKIFHEPALDALWRFQRSFVTLLRMFPKDVWVETVDSEIAITLFKTTESLPGISMAVPDEAPLPPRLSSWKKPATLTFKRPLTPSDWARFQLYAKRMEHLSFDWSSNNMAIFGVRELSPSVFRAIESSLDLGHFEPPLLRNLSELTFNQDFGGVSLRDVCVFLGPPLKTLRLTIPSSLDGLEIFAAALKARCLAIEHLYISSHDRSGRVNRIVSDLFCSLSSLRTLSCEGITCDLRTLRYLSSLPFLRSLTVHLLKRLAGEGFLDSSSNILPFLAMRHLRISVASITDAGEFLQVVSSSSGLESLSITFYRILPTPEQLHAVFTVMQQSSFCDTLTTFALLDHVEFDEDSPPVHSLDAHTLSPLLQCRNLERVNIDISYEHAAIDNPLLKEIASAWPCLRNISLDPRYDARLWHSKANLQGLSYLARHCHSLQSVSLQFDVSLPATMIYPDKGIRCESLTTLDVSRSHVSDPLAVVTFLADVFPNLKLCHSYFIRTRAPGPRTIWEEFDNLSDDEKSPEYIEMAARWKDVVQKLEARKQELSQSLMSSNVRISSTIKTTTHEISNMISKSVITITCAVVPSRHHSMYRDRGQEDRRGDVGQGLVAAAGVSVEVVLPCRCT</sequence>
<dbReference type="EMBL" id="KN833004">
    <property type="protein sequence ID" value="KIM80377.1"/>
    <property type="molecule type" value="Genomic_DNA"/>
</dbReference>
<evidence type="ECO:0008006" key="4">
    <source>
        <dbReference type="Google" id="ProtNLM"/>
    </source>
</evidence>
<reference evidence="3" key="2">
    <citation type="submission" date="2015-01" db="EMBL/GenBank/DDBJ databases">
        <title>Evolutionary Origins and Diversification of the Mycorrhizal Mutualists.</title>
        <authorList>
            <consortium name="DOE Joint Genome Institute"/>
            <consortium name="Mycorrhizal Genomics Consortium"/>
            <person name="Kohler A."/>
            <person name="Kuo A."/>
            <person name="Nagy L.G."/>
            <person name="Floudas D."/>
            <person name="Copeland A."/>
            <person name="Barry K.W."/>
            <person name="Cichocki N."/>
            <person name="Veneault-Fourrey C."/>
            <person name="LaButti K."/>
            <person name="Lindquist E.A."/>
            <person name="Lipzen A."/>
            <person name="Lundell T."/>
            <person name="Morin E."/>
            <person name="Murat C."/>
            <person name="Riley R."/>
            <person name="Ohm R."/>
            <person name="Sun H."/>
            <person name="Tunlid A."/>
            <person name="Henrissat B."/>
            <person name="Grigoriev I.V."/>
            <person name="Hibbett D.S."/>
            <person name="Martin F."/>
        </authorList>
    </citation>
    <scope>NUCLEOTIDE SEQUENCE [LARGE SCALE GENOMIC DNA]</scope>
    <source>
        <strain evidence="3">F 1598</strain>
    </source>
</reference>
<reference evidence="2 3" key="1">
    <citation type="submission" date="2014-04" db="EMBL/GenBank/DDBJ databases">
        <authorList>
            <consortium name="DOE Joint Genome Institute"/>
            <person name="Kuo A."/>
            <person name="Tarkka M."/>
            <person name="Buscot F."/>
            <person name="Kohler A."/>
            <person name="Nagy L.G."/>
            <person name="Floudas D."/>
            <person name="Copeland A."/>
            <person name="Barry K.W."/>
            <person name="Cichocki N."/>
            <person name="Veneault-Fourrey C."/>
            <person name="LaButti K."/>
            <person name="Lindquist E.A."/>
            <person name="Lipzen A."/>
            <person name="Lundell T."/>
            <person name="Morin E."/>
            <person name="Murat C."/>
            <person name="Sun H."/>
            <person name="Tunlid A."/>
            <person name="Henrissat B."/>
            <person name="Grigoriev I.V."/>
            <person name="Hibbett D.S."/>
            <person name="Martin F."/>
            <person name="Nordberg H.P."/>
            <person name="Cantor M.N."/>
            <person name="Hua S.X."/>
        </authorList>
    </citation>
    <scope>NUCLEOTIDE SEQUENCE [LARGE SCALE GENOMIC DNA]</scope>
    <source>
        <strain evidence="2 3">F 1598</strain>
    </source>
</reference>
<dbReference type="SUPFAM" id="SSF52047">
    <property type="entry name" value="RNI-like"/>
    <property type="match status" value="1"/>
</dbReference>
<dbReference type="Proteomes" id="UP000054166">
    <property type="component" value="Unassembled WGS sequence"/>
</dbReference>
<dbReference type="OrthoDB" id="3067012at2759"/>
<dbReference type="AlphaFoldDB" id="A0A0C3BSQ7"/>
<keyword evidence="1" id="KW-0175">Coiled coil</keyword>
<name>A0A0C3BSQ7_PILCF</name>
<dbReference type="STRING" id="765440.A0A0C3BSQ7"/>
<dbReference type="HOGENOM" id="CLU_021164_0_0_1"/>
<gene>
    <name evidence="2" type="ORF">PILCRDRAFT_9571</name>
</gene>
<protein>
    <recommendedName>
        <fullName evidence="4">F-box domain-containing protein</fullName>
    </recommendedName>
</protein>
<evidence type="ECO:0000313" key="2">
    <source>
        <dbReference type="EMBL" id="KIM80377.1"/>
    </source>
</evidence>
<dbReference type="Gene3D" id="3.80.10.10">
    <property type="entry name" value="Ribonuclease Inhibitor"/>
    <property type="match status" value="1"/>
</dbReference>
<organism evidence="2 3">
    <name type="scientific">Piloderma croceum (strain F 1598)</name>
    <dbReference type="NCBI Taxonomy" id="765440"/>
    <lineage>
        <taxon>Eukaryota</taxon>
        <taxon>Fungi</taxon>
        <taxon>Dikarya</taxon>
        <taxon>Basidiomycota</taxon>
        <taxon>Agaricomycotina</taxon>
        <taxon>Agaricomycetes</taxon>
        <taxon>Agaricomycetidae</taxon>
        <taxon>Atheliales</taxon>
        <taxon>Atheliaceae</taxon>
        <taxon>Piloderma</taxon>
    </lineage>
</organism>
<keyword evidence="3" id="KW-1185">Reference proteome</keyword>
<proteinExistence type="predicted"/>
<feature type="coiled-coil region" evidence="1">
    <location>
        <begin position="558"/>
        <end position="585"/>
    </location>
</feature>
<dbReference type="InterPro" id="IPR032675">
    <property type="entry name" value="LRR_dom_sf"/>
</dbReference>
<accession>A0A0C3BSQ7</accession>